<dbReference type="Pfam" id="PF13336">
    <property type="entry name" value="AcetylCoA_hyd_C"/>
    <property type="match status" value="1"/>
</dbReference>
<organism evidence="6 7">
    <name type="scientific">Paraburkholderia pallida</name>
    <dbReference type="NCBI Taxonomy" id="2547399"/>
    <lineage>
        <taxon>Bacteria</taxon>
        <taxon>Pseudomonadati</taxon>
        <taxon>Pseudomonadota</taxon>
        <taxon>Betaproteobacteria</taxon>
        <taxon>Burkholderiales</taxon>
        <taxon>Burkholderiaceae</taxon>
        <taxon>Paraburkholderia</taxon>
    </lineage>
</organism>
<proteinExistence type="inferred from homology"/>
<dbReference type="Pfam" id="PF02550">
    <property type="entry name" value="AcetylCoA_hydro"/>
    <property type="match status" value="1"/>
</dbReference>
<evidence type="ECO:0000256" key="3">
    <source>
        <dbReference type="SAM" id="MobiDB-lite"/>
    </source>
</evidence>
<dbReference type="Gene3D" id="3.40.1080.10">
    <property type="entry name" value="Glutaconate Coenzyme A-transferase"/>
    <property type="match status" value="1"/>
</dbReference>
<evidence type="ECO:0000256" key="1">
    <source>
        <dbReference type="ARBA" id="ARBA00009632"/>
    </source>
</evidence>
<evidence type="ECO:0000259" key="5">
    <source>
        <dbReference type="Pfam" id="PF13336"/>
    </source>
</evidence>
<dbReference type="EMBL" id="CP038149">
    <property type="protein sequence ID" value="QBQ98757.1"/>
    <property type="molecule type" value="Genomic_DNA"/>
</dbReference>
<reference evidence="6 7" key="1">
    <citation type="submission" date="2019-03" db="EMBL/GenBank/DDBJ databases">
        <title>Paraburkholderia sp. 7MH5, isolated from subtropical forest soil.</title>
        <authorList>
            <person name="Gao Z.-H."/>
            <person name="Qiu L.-H."/>
        </authorList>
    </citation>
    <scope>NUCLEOTIDE SEQUENCE [LARGE SCALE GENOMIC DNA]</scope>
    <source>
        <strain evidence="6 7">7MH5</strain>
    </source>
</reference>
<name>A0A4P7CU76_9BURK</name>
<dbReference type="AlphaFoldDB" id="A0A4P7CU76"/>
<dbReference type="Proteomes" id="UP000295727">
    <property type="component" value="Chromosome 2"/>
</dbReference>
<dbReference type="InterPro" id="IPR026888">
    <property type="entry name" value="AcetylCoA_hyd_C"/>
</dbReference>
<gene>
    <name evidence="6" type="ORF">E1956_15900</name>
</gene>
<dbReference type="OrthoDB" id="9801795at2"/>
<dbReference type="GO" id="GO:0008775">
    <property type="term" value="F:acetate CoA-transferase activity"/>
    <property type="evidence" value="ECO:0007669"/>
    <property type="project" value="InterPro"/>
</dbReference>
<protein>
    <submittedName>
        <fullName evidence="6">Acetyl-CoA hydrolase/transferase family protein</fullName>
    </submittedName>
</protein>
<feature type="region of interest" description="Disordered" evidence="3">
    <location>
        <begin position="1"/>
        <end position="20"/>
    </location>
</feature>
<dbReference type="PANTHER" id="PTHR21432:SF20">
    <property type="entry name" value="ACETYL-COA HYDROLASE"/>
    <property type="match status" value="1"/>
</dbReference>
<dbReference type="InterPro" id="IPR046433">
    <property type="entry name" value="ActCoA_hydro"/>
</dbReference>
<keyword evidence="7" id="KW-1185">Reference proteome</keyword>
<comment type="similarity">
    <text evidence="1">Belongs to the acetyl-CoA hydrolase/transferase family.</text>
</comment>
<dbReference type="GO" id="GO:0006083">
    <property type="term" value="P:acetate metabolic process"/>
    <property type="evidence" value="ECO:0007669"/>
    <property type="project" value="InterPro"/>
</dbReference>
<evidence type="ECO:0000256" key="2">
    <source>
        <dbReference type="ARBA" id="ARBA00022679"/>
    </source>
</evidence>
<keyword evidence="6" id="KW-0378">Hydrolase</keyword>
<evidence type="ECO:0000313" key="7">
    <source>
        <dbReference type="Proteomes" id="UP000295727"/>
    </source>
</evidence>
<dbReference type="InterPro" id="IPR037171">
    <property type="entry name" value="NagB/RpiA_transferase-like"/>
</dbReference>
<feature type="domain" description="Acetyl-CoA hydrolase/transferase N-terminal" evidence="4">
    <location>
        <begin position="69"/>
        <end position="178"/>
    </location>
</feature>
<dbReference type="PANTHER" id="PTHR21432">
    <property type="entry name" value="ACETYL-COA HYDROLASE-RELATED"/>
    <property type="match status" value="1"/>
</dbReference>
<keyword evidence="2 6" id="KW-0808">Transferase</keyword>
<dbReference type="Gene3D" id="3.40.1080.20">
    <property type="entry name" value="Acetyl-CoA hydrolase/transferase C-terminal domain"/>
    <property type="match status" value="1"/>
</dbReference>
<dbReference type="InterPro" id="IPR038460">
    <property type="entry name" value="AcetylCoA_hyd_C_sf"/>
</dbReference>
<dbReference type="Gene3D" id="3.30.750.70">
    <property type="entry name" value="4-hydroxybutyrate coenzyme like domains"/>
    <property type="match status" value="1"/>
</dbReference>
<dbReference type="GO" id="GO:0016787">
    <property type="term" value="F:hydrolase activity"/>
    <property type="evidence" value="ECO:0007669"/>
    <property type="project" value="UniProtKB-KW"/>
</dbReference>
<dbReference type="KEGG" id="ppai:E1956_15900"/>
<evidence type="ECO:0000259" key="4">
    <source>
        <dbReference type="Pfam" id="PF02550"/>
    </source>
</evidence>
<dbReference type="SUPFAM" id="SSF100950">
    <property type="entry name" value="NagB/RpiA/CoA transferase-like"/>
    <property type="match status" value="2"/>
</dbReference>
<evidence type="ECO:0000313" key="6">
    <source>
        <dbReference type="EMBL" id="QBQ98757.1"/>
    </source>
</evidence>
<dbReference type="InterPro" id="IPR003702">
    <property type="entry name" value="ActCoA_hydro_N"/>
</dbReference>
<sequence>MKHDEFSPLHASESVEASDQTLPVPDLSGLIRPGDTVMWGQSHAEPVTLMRALVAQRDRLRRLRLFLGIGLADVLAPEHADAFDFLAYCGSGANRKLARAGVLDILPAHYSQLPALIGSGALRIDVVMLQVSPPDEQGRYSLGLAREYLVEALKHARAIIAEVHPEVPWTYGGPWLQASDIDLLVASDTPFADSPASAPGEVELAIGRHVASLVEDGATLQTGIGAIPDAVLAQLRDRRDLGVHTGSIGDGVAALCEAGVVTNARKTIDAGVTVGGVIIGSERIRRFAHRNAALELRGTEYTHNPKVLGRIARFVAINSAVEVDLTGQVNAEMVAGTYVGAVGGVGDFLRAAQSSPGGVPIVALPSTASVHSRIVTRVSGPVTVPRSDACVIVTEYGVADLRGLSLAQRVLRMIAVAHPAHRERLEQEARMNR</sequence>
<feature type="domain" description="Acetyl-CoA hydrolase/transferase C-terminal" evidence="5">
    <location>
        <begin position="280"/>
        <end position="429"/>
    </location>
</feature>
<accession>A0A4P7CU76</accession>